<comment type="caution">
    <text evidence="1">The sequence shown here is derived from an EMBL/GenBank/DDBJ whole genome shotgun (WGS) entry which is preliminary data.</text>
</comment>
<name>A0A699XL92_TANCI</name>
<accession>A0A699XL92</accession>
<gene>
    <name evidence="1" type="ORF">Tci_932538</name>
</gene>
<reference evidence="1" key="1">
    <citation type="journal article" date="2019" name="Sci. Rep.">
        <title>Draft genome of Tanacetum cinerariifolium, the natural source of mosquito coil.</title>
        <authorList>
            <person name="Yamashiro T."/>
            <person name="Shiraishi A."/>
            <person name="Satake H."/>
            <person name="Nakayama K."/>
        </authorList>
    </citation>
    <scope>NUCLEOTIDE SEQUENCE</scope>
</reference>
<protein>
    <submittedName>
        <fullName evidence="1">Uncharacterized protein</fullName>
    </submittedName>
</protein>
<proteinExistence type="predicted"/>
<dbReference type="AlphaFoldDB" id="A0A699XL92"/>
<organism evidence="1">
    <name type="scientific">Tanacetum cinerariifolium</name>
    <name type="common">Dalmatian daisy</name>
    <name type="synonym">Chrysanthemum cinerariifolium</name>
    <dbReference type="NCBI Taxonomy" id="118510"/>
    <lineage>
        <taxon>Eukaryota</taxon>
        <taxon>Viridiplantae</taxon>
        <taxon>Streptophyta</taxon>
        <taxon>Embryophyta</taxon>
        <taxon>Tracheophyta</taxon>
        <taxon>Spermatophyta</taxon>
        <taxon>Magnoliopsida</taxon>
        <taxon>eudicotyledons</taxon>
        <taxon>Gunneridae</taxon>
        <taxon>Pentapetalae</taxon>
        <taxon>asterids</taxon>
        <taxon>campanulids</taxon>
        <taxon>Asterales</taxon>
        <taxon>Asteraceae</taxon>
        <taxon>Asteroideae</taxon>
        <taxon>Anthemideae</taxon>
        <taxon>Anthemidinae</taxon>
        <taxon>Tanacetum</taxon>
    </lineage>
</organism>
<sequence length="47" mass="4648">MEALIGNLRVCIGESAHGSIGCLAPICVTGALALQKAATQSAPIPLS</sequence>
<dbReference type="EMBL" id="BKCJ011879584">
    <property type="protein sequence ID" value="GFD60569.1"/>
    <property type="molecule type" value="Genomic_DNA"/>
</dbReference>
<feature type="non-terminal residue" evidence="1">
    <location>
        <position position="47"/>
    </location>
</feature>
<evidence type="ECO:0000313" key="1">
    <source>
        <dbReference type="EMBL" id="GFD60569.1"/>
    </source>
</evidence>